<evidence type="ECO:0000313" key="2">
    <source>
        <dbReference type="Proteomes" id="UP000054721"/>
    </source>
</evidence>
<dbReference type="Proteomes" id="UP000054721">
    <property type="component" value="Unassembled WGS sequence"/>
</dbReference>
<gene>
    <name evidence="1" type="ORF">T02_13037</name>
</gene>
<protein>
    <submittedName>
        <fullName evidence="1">Uncharacterized protein</fullName>
    </submittedName>
</protein>
<organism evidence="1 2">
    <name type="scientific">Trichinella nativa</name>
    <dbReference type="NCBI Taxonomy" id="6335"/>
    <lineage>
        <taxon>Eukaryota</taxon>
        <taxon>Metazoa</taxon>
        <taxon>Ecdysozoa</taxon>
        <taxon>Nematoda</taxon>
        <taxon>Enoplea</taxon>
        <taxon>Dorylaimia</taxon>
        <taxon>Trichinellida</taxon>
        <taxon>Trichinellidae</taxon>
        <taxon>Trichinella</taxon>
    </lineage>
</organism>
<dbReference type="EMBL" id="JYDW01003448">
    <property type="protein sequence ID" value="KRZ46425.1"/>
    <property type="molecule type" value="Genomic_DNA"/>
</dbReference>
<name>A0A0V1KGM7_9BILA</name>
<reference evidence="1 2" key="1">
    <citation type="submission" date="2015-05" db="EMBL/GenBank/DDBJ databases">
        <title>Evolution of Trichinella species and genotypes.</title>
        <authorList>
            <person name="Korhonen P.K."/>
            <person name="Edoardo P."/>
            <person name="Giuseppe L.R."/>
            <person name="Gasser R.B."/>
        </authorList>
    </citation>
    <scope>NUCLEOTIDE SEQUENCE [LARGE SCALE GENOMIC DNA]</scope>
    <source>
        <strain evidence="1">ISS10</strain>
    </source>
</reference>
<accession>A0A0V1KGM7</accession>
<evidence type="ECO:0000313" key="1">
    <source>
        <dbReference type="EMBL" id="KRZ46425.1"/>
    </source>
</evidence>
<comment type="caution">
    <text evidence="1">The sequence shown here is derived from an EMBL/GenBank/DDBJ whole genome shotgun (WGS) entry which is preliminary data.</text>
</comment>
<proteinExistence type="predicted"/>
<dbReference type="AlphaFoldDB" id="A0A0V1KGM7"/>
<keyword evidence="2" id="KW-1185">Reference proteome</keyword>
<sequence>MGWIPRWGNLWMVIPSVSALNFVSFHVVCELYPGYSELLG</sequence>